<dbReference type="PANTHER" id="PTHR30575">
    <property type="entry name" value="PEPTIDASE M20"/>
    <property type="match status" value="1"/>
</dbReference>
<dbReference type="GO" id="GO:0046872">
    <property type="term" value="F:metal ion binding"/>
    <property type="evidence" value="ECO:0007669"/>
    <property type="project" value="UniProtKB-KW"/>
</dbReference>
<feature type="binding site" evidence="1">
    <location>
        <position position="200"/>
    </location>
    <ligand>
        <name>Mn(2+)</name>
        <dbReference type="ChEBI" id="CHEBI:29035"/>
        <label>2</label>
    </ligand>
</feature>
<reference evidence="3 4" key="1">
    <citation type="submission" date="2019-01" db="EMBL/GenBank/DDBJ databases">
        <title>Halorientalis sp. F13-25 a new haloarchaeum isolated from hypersaline water.</title>
        <authorList>
            <person name="Ana D.-V."/>
            <person name="Cristina S.-P."/>
            <person name="Antonio V."/>
        </authorList>
    </citation>
    <scope>NUCLEOTIDE SEQUENCE [LARGE SCALE GENOMIC DNA]</scope>
    <source>
        <strain evidence="3 4">F13-25</strain>
    </source>
</reference>
<dbReference type="InterPro" id="IPR052030">
    <property type="entry name" value="Peptidase_M20/M20A_hydrolases"/>
</dbReference>
<evidence type="ECO:0000313" key="3">
    <source>
        <dbReference type="EMBL" id="RXK48357.1"/>
    </source>
</evidence>
<feature type="binding site" evidence="1">
    <location>
        <position position="142"/>
    </location>
    <ligand>
        <name>Mn(2+)</name>
        <dbReference type="ChEBI" id="CHEBI:29035"/>
        <label>2</label>
    </ligand>
</feature>
<dbReference type="InterPro" id="IPR011650">
    <property type="entry name" value="Peptidase_M20_dimer"/>
</dbReference>
<dbReference type="Pfam" id="PF07687">
    <property type="entry name" value="M20_dimer"/>
    <property type="match status" value="1"/>
</dbReference>
<protein>
    <submittedName>
        <fullName evidence="3">Amidohydrolase</fullName>
    </submittedName>
</protein>
<feature type="domain" description="Peptidase M20 dimerisation" evidence="2">
    <location>
        <begin position="222"/>
        <end position="313"/>
    </location>
</feature>
<dbReference type="Pfam" id="PF01546">
    <property type="entry name" value="Peptidase_M20"/>
    <property type="match status" value="1"/>
</dbReference>
<evidence type="ECO:0000313" key="4">
    <source>
        <dbReference type="Proteomes" id="UP000289691"/>
    </source>
</evidence>
<dbReference type="SUPFAM" id="SSF55031">
    <property type="entry name" value="Bacterial exopeptidase dimerisation domain"/>
    <property type="match status" value="1"/>
</dbReference>
<dbReference type="GO" id="GO:0046657">
    <property type="term" value="P:folic acid catabolic process"/>
    <property type="evidence" value="ECO:0007669"/>
    <property type="project" value="TreeGrafter"/>
</dbReference>
<keyword evidence="4" id="KW-1185">Reference proteome</keyword>
<gene>
    <name evidence="3" type="ORF">EAF64_11795</name>
</gene>
<dbReference type="EMBL" id="RDFA01000004">
    <property type="protein sequence ID" value="RXK48357.1"/>
    <property type="molecule type" value="Genomic_DNA"/>
</dbReference>
<sequence length="426" mass="45230">MNHLDRDRLVSLRRAFHRHPEPAWREFRTTARVVDELERIDVDELLVGPDVLDADARMGLPDDADLAVWRDRARDTGVDPDLLDRLAGGNTGAIAALDGERDGPTVALRVDIDGLPRAESADPDHHPAAEGFRSETGAMHACGHDAHATIGLGVLETLADRDFAGRLKVLFQPAEEVVGGAAPMAESGHLDDVDYLLALHIGLDHPTGEVVAGVGGFLAVSHFHAEFEGEPAHAGGHPAEGCNAVQAMATAVQNLYAIPRHEDGATRVNAGDVGGGTAANIVPEQAYIEGEVRGESTDLMEYMRERADRVLDSAAVMHDCEVEIGTSGQAPSAENDPELVDVVEAIAGRTEGVDSVLRHDDLGGSEDATYLMRHVQDRGGKAAFVCVGTDHPGGHHTATFDVDEDSLPIGVAVLSETITHLGREAP</sequence>
<name>A0A498L0V4_9EURY</name>
<feature type="binding site" evidence="1">
    <location>
        <position position="176"/>
    </location>
    <ligand>
        <name>Mn(2+)</name>
        <dbReference type="ChEBI" id="CHEBI:29035"/>
        <label>2</label>
    </ligand>
</feature>
<comment type="caution">
    <text evidence="3">The sequence shown here is derived from an EMBL/GenBank/DDBJ whole genome shotgun (WGS) entry which is preliminary data.</text>
</comment>
<dbReference type="InterPro" id="IPR017439">
    <property type="entry name" value="Amidohydrolase"/>
</dbReference>
<dbReference type="RefSeq" id="WP_129069198.1">
    <property type="nucleotide sequence ID" value="NZ_RDFA01000004.1"/>
</dbReference>
<dbReference type="InterPro" id="IPR002933">
    <property type="entry name" value="Peptidase_M20"/>
</dbReference>
<keyword evidence="1" id="KW-0464">Manganese</keyword>
<feature type="binding site" evidence="1">
    <location>
        <position position="144"/>
    </location>
    <ligand>
        <name>Mn(2+)</name>
        <dbReference type="ChEBI" id="CHEBI:29035"/>
        <label>2</label>
    </ligand>
</feature>
<comment type="cofactor">
    <cofactor evidence="1">
        <name>Mn(2+)</name>
        <dbReference type="ChEBI" id="CHEBI:29035"/>
    </cofactor>
    <text evidence="1">The Mn(2+) ion enhances activity.</text>
</comment>
<dbReference type="InterPro" id="IPR036264">
    <property type="entry name" value="Bact_exopeptidase_dim_dom"/>
</dbReference>
<dbReference type="Proteomes" id="UP000289691">
    <property type="component" value="Unassembled WGS sequence"/>
</dbReference>
<keyword evidence="1" id="KW-0479">Metal-binding</keyword>
<organism evidence="3 4">
    <name type="scientific">Halorientalis pallida</name>
    <dbReference type="NCBI Taxonomy" id="2479928"/>
    <lineage>
        <taxon>Archaea</taxon>
        <taxon>Methanobacteriati</taxon>
        <taxon>Methanobacteriota</taxon>
        <taxon>Stenosarchaea group</taxon>
        <taxon>Halobacteria</taxon>
        <taxon>Halobacteriales</taxon>
        <taxon>Haloarculaceae</taxon>
        <taxon>Halorientalis</taxon>
    </lineage>
</organism>
<dbReference type="Gene3D" id="3.30.70.360">
    <property type="match status" value="1"/>
</dbReference>
<evidence type="ECO:0000259" key="2">
    <source>
        <dbReference type="Pfam" id="PF07687"/>
    </source>
</evidence>
<feature type="binding site" evidence="1">
    <location>
        <position position="396"/>
    </location>
    <ligand>
        <name>Mn(2+)</name>
        <dbReference type="ChEBI" id="CHEBI:29035"/>
        <label>2</label>
    </ligand>
</feature>
<accession>A0A498L0V4</accession>
<dbReference type="NCBIfam" id="TIGR01891">
    <property type="entry name" value="amidohydrolases"/>
    <property type="match status" value="1"/>
</dbReference>
<dbReference type="GO" id="GO:0071713">
    <property type="term" value="F:para-aminobenzoyl-glutamate hydrolase activity"/>
    <property type="evidence" value="ECO:0007669"/>
    <property type="project" value="TreeGrafter"/>
</dbReference>
<dbReference type="AlphaFoldDB" id="A0A498L0V4"/>
<dbReference type="OrthoDB" id="247417at2157"/>
<proteinExistence type="predicted"/>
<evidence type="ECO:0000256" key="1">
    <source>
        <dbReference type="PIRSR" id="PIRSR005962-1"/>
    </source>
</evidence>
<dbReference type="SUPFAM" id="SSF53187">
    <property type="entry name" value="Zn-dependent exopeptidases"/>
    <property type="match status" value="1"/>
</dbReference>
<dbReference type="Gene3D" id="3.40.630.10">
    <property type="entry name" value="Zn peptidases"/>
    <property type="match status" value="2"/>
</dbReference>
<dbReference type="GO" id="GO:0005737">
    <property type="term" value="C:cytoplasm"/>
    <property type="evidence" value="ECO:0007669"/>
    <property type="project" value="TreeGrafter"/>
</dbReference>
<dbReference type="GO" id="GO:0016805">
    <property type="term" value="F:dipeptidase activity"/>
    <property type="evidence" value="ECO:0007669"/>
    <property type="project" value="TreeGrafter"/>
</dbReference>
<dbReference type="PIRSF" id="PIRSF005962">
    <property type="entry name" value="Pept_M20D_amidohydro"/>
    <property type="match status" value="1"/>
</dbReference>
<dbReference type="PANTHER" id="PTHR30575:SF3">
    <property type="entry name" value="PEPTIDASE M20 DIMERISATION DOMAIN-CONTAINING PROTEIN"/>
    <property type="match status" value="1"/>
</dbReference>
<keyword evidence="3" id="KW-0378">Hydrolase</keyword>